<dbReference type="Pfam" id="PF00515">
    <property type="entry name" value="TPR_1"/>
    <property type="match status" value="1"/>
</dbReference>
<dbReference type="InterPro" id="IPR011990">
    <property type="entry name" value="TPR-like_helical_dom_sf"/>
</dbReference>
<evidence type="ECO:0000313" key="1">
    <source>
        <dbReference type="EMBL" id="VAW62601.1"/>
    </source>
</evidence>
<reference evidence="1" key="1">
    <citation type="submission" date="2018-06" db="EMBL/GenBank/DDBJ databases">
        <authorList>
            <person name="Zhirakovskaya E."/>
        </authorList>
    </citation>
    <scope>NUCLEOTIDE SEQUENCE</scope>
</reference>
<dbReference type="PROSITE" id="PS50293">
    <property type="entry name" value="TPR_REGION"/>
    <property type="match status" value="1"/>
</dbReference>
<dbReference type="AlphaFoldDB" id="A0A3B0X4F6"/>
<gene>
    <name evidence="1" type="ORF">MNBD_GAMMA11-2738</name>
</gene>
<dbReference type="InterPro" id="IPR019734">
    <property type="entry name" value="TPR_rpt"/>
</dbReference>
<dbReference type="Gene3D" id="1.25.40.10">
    <property type="entry name" value="Tetratricopeptide repeat domain"/>
    <property type="match status" value="1"/>
</dbReference>
<sequence>MDNAFTLKKGDLITQQEEDLTWQVIKIIEIDKWPDNTHTAHCLIYQPADEKPDADTTEKLEKHILHTPVDAENFQKNWELLGNKQLTEDELTGFTEYLKITDFQRYAEFTHQDISKIVAQANEIYTNAIALAEQGKHTDAISTYTEAFEIFPLFYEAIDNRGFTYMDIGQYEKALDDFQYSLQLNPDGVTAFFTKGECLLKLNRTAEAADVFQQGMLKFPDEKQLFSDFHDKTIQAEEH</sequence>
<dbReference type="SMART" id="SM00028">
    <property type="entry name" value="TPR"/>
    <property type="match status" value="3"/>
</dbReference>
<name>A0A3B0X4F6_9ZZZZ</name>
<dbReference type="PANTHER" id="PTHR47678:SF1">
    <property type="entry name" value="TETRATRICOPEPTIDE REPEAT PROTEIN 31"/>
    <property type="match status" value="1"/>
</dbReference>
<organism evidence="1">
    <name type="scientific">hydrothermal vent metagenome</name>
    <dbReference type="NCBI Taxonomy" id="652676"/>
    <lineage>
        <taxon>unclassified sequences</taxon>
        <taxon>metagenomes</taxon>
        <taxon>ecological metagenomes</taxon>
    </lineage>
</organism>
<dbReference type="PANTHER" id="PTHR47678">
    <property type="entry name" value="TETRATRICOPEPTIDE REPEAT PROTEIN 31"/>
    <property type="match status" value="1"/>
</dbReference>
<dbReference type="Pfam" id="PF13174">
    <property type="entry name" value="TPR_6"/>
    <property type="match status" value="1"/>
</dbReference>
<protein>
    <submittedName>
        <fullName evidence="1">Uncharacterized protein</fullName>
    </submittedName>
</protein>
<dbReference type="SUPFAM" id="SSF48452">
    <property type="entry name" value="TPR-like"/>
    <property type="match status" value="1"/>
</dbReference>
<dbReference type="PROSITE" id="PS50005">
    <property type="entry name" value="TPR"/>
    <property type="match status" value="1"/>
</dbReference>
<accession>A0A3B0X4F6</accession>
<proteinExistence type="predicted"/>
<dbReference type="EMBL" id="UOFG01000176">
    <property type="protein sequence ID" value="VAW62601.1"/>
    <property type="molecule type" value="Genomic_DNA"/>
</dbReference>